<sequence length="825" mass="93808">MNKKLLYILCLLLLSVSMWAQTNVRIYGYVIDTNKRGVELANVRVENSAVGTTTNQNGYYELSLKATDSVKLVYSMVGYRTIKHTIQPHQSVLQISVQLPVASNQLTEVNVIGQRRQNSTLDVLDPSKFRVIPNVSGGIESYLITFTGVSSSNELSSQYNVRGGNFDENAVYVNGIEVYRPLLIRAGQQEGLSFINPDMVEKVSFSAGGFDAKYGDKMSSVLDIQYKKPTEFEASASVSLLGASAYVGTANKRFSQMHGVRYKTSSYLLGTLDTKAEYKPDFLDYQTYLTYNLSPKSEITFLGNFSQNSYQFVPQTRETKFGTYQTPRNLVIYFDGQEKDLFRTAFGALTYNYKPIKGMKLSLLGSLFSTNENETYDISGEYIINEAQLDADPAKPAGDPLGIGTYLQHARNRLKATVANLAHRGEYDVANHKMRWGVNIQNEIISDKINEWELRDSVGYSLPYSDENVNVFYNLKASNKLSTWRSTAFYQDTYKWNSDAGSFSFTGGLRANYWTFNNELLVSPRIAFSYLPRWKSDYSFRFATGVYYQTPFYKEIRDTLTDALGNVNIRLNNRIKAQRSLHFVLGGDHYFRAWGRPFKFTAEAYLKLIDRLISYSVDNVQIVYSGKNDAKAYSAGMDFKLYGELVPGADSWINLSLMNAKQDIIGDSYVSHTYDADGKILTSKTVYPGWVASPGEQRYTFSMLFQDYLPNNPKYKMQLKLVWSDGLPFCPVKSVQFRSAFRTPPYRRVDIGASRVLINGVDKTMNKSWLKHVKNIWLNVEVFNLLDIKNVNSYYWITDVHNQQLAVPNYLTGRQLNLKIMVDLK</sequence>
<keyword evidence="4" id="KW-1185">Reference proteome</keyword>
<dbReference type="OrthoDB" id="1108759at2"/>
<dbReference type="InterPro" id="IPR037066">
    <property type="entry name" value="Plug_dom_sf"/>
</dbReference>
<evidence type="ECO:0000313" key="4">
    <source>
        <dbReference type="Proteomes" id="UP000008718"/>
    </source>
</evidence>
<name>E4T3C1_PALPW</name>
<feature type="signal peptide" evidence="1">
    <location>
        <begin position="1"/>
        <end position="20"/>
    </location>
</feature>
<gene>
    <name evidence="3" type="ordered locus">Palpr_1066</name>
</gene>
<dbReference type="InterPro" id="IPR008969">
    <property type="entry name" value="CarboxyPept-like_regulatory"/>
</dbReference>
<evidence type="ECO:0000313" key="3">
    <source>
        <dbReference type="EMBL" id="ADQ79215.1"/>
    </source>
</evidence>
<feature type="domain" description="TonB-dependent receptor plug" evidence="2">
    <location>
        <begin position="148"/>
        <end position="216"/>
    </location>
</feature>
<reference key="1">
    <citation type="submission" date="2010-11" db="EMBL/GenBank/DDBJ databases">
        <title>The complete genome of Paludibacter propionicigenes DSM 17365.</title>
        <authorList>
            <consortium name="US DOE Joint Genome Institute (JGI-PGF)"/>
            <person name="Lucas S."/>
            <person name="Copeland A."/>
            <person name="Lapidus A."/>
            <person name="Bruce D."/>
            <person name="Goodwin L."/>
            <person name="Pitluck S."/>
            <person name="Kyrpides N."/>
            <person name="Mavromatis K."/>
            <person name="Ivanova N."/>
            <person name="Munk A.C."/>
            <person name="Brettin T."/>
            <person name="Detter J.C."/>
            <person name="Han C."/>
            <person name="Tapia R."/>
            <person name="Land M."/>
            <person name="Hauser L."/>
            <person name="Markowitz V."/>
            <person name="Cheng J.-F."/>
            <person name="Hugenholtz P."/>
            <person name="Woyke T."/>
            <person name="Wu D."/>
            <person name="Gronow S."/>
            <person name="Wellnitz S."/>
            <person name="Brambilla E."/>
            <person name="Klenk H.-P."/>
            <person name="Eisen J.A."/>
        </authorList>
    </citation>
    <scope>NUCLEOTIDE SEQUENCE</scope>
    <source>
        <strain>WB4</strain>
    </source>
</reference>
<evidence type="ECO:0000256" key="1">
    <source>
        <dbReference type="SAM" id="SignalP"/>
    </source>
</evidence>
<dbReference type="Pfam" id="PF07715">
    <property type="entry name" value="Plug"/>
    <property type="match status" value="1"/>
</dbReference>
<dbReference type="HOGENOM" id="CLU_353690_0_0_10"/>
<dbReference type="eggNOG" id="COG1629">
    <property type="taxonomic scope" value="Bacteria"/>
</dbReference>
<protein>
    <submittedName>
        <fullName evidence="3">TonB-dependent receptor plug</fullName>
    </submittedName>
</protein>
<reference evidence="3 4" key="2">
    <citation type="journal article" date="2011" name="Stand. Genomic Sci.">
        <title>Complete genome sequence of Paludibacter propionicigenes type strain (WB4).</title>
        <authorList>
            <person name="Gronow S."/>
            <person name="Munk C."/>
            <person name="Lapidus A."/>
            <person name="Nolan M."/>
            <person name="Lucas S."/>
            <person name="Hammon N."/>
            <person name="Deshpande S."/>
            <person name="Cheng J.F."/>
            <person name="Tapia R."/>
            <person name="Han C."/>
            <person name="Goodwin L."/>
            <person name="Pitluck S."/>
            <person name="Liolios K."/>
            <person name="Ivanova N."/>
            <person name="Mavromatis K."/>
            <person name="Mikhailova N."/>
            <person name="Pati A."/>
            <person name="Chen A."/>
            <person name="Palaniappan K."/>
            <person name="Land M."/>
            <person name="Hauser L."/>
            <person name="Chang Y.J."/>
            <person name="Jeffries C.D."/>
            <person name="Brambilla E."/>
            <person name="Rohde M."/>
            <person name="Goker M."/>
            <person name="Detter J.C."/>
            <person name="Woyke T."/>
            <person name="Bristow J."/>
            <person name="Eisen J.A."/>
            <person name="Markowitz V."/>
            <person name="Hugenholtz P."/>
            <person name="Kyrpides N.C."/>
            <person name="Klenk H.P."/>
        </authorList>
    </citation>
    <scope>NUCLEOTIDE SEQUENCE [LARGE SCALE GENOMIC DNA]</scope>
    <source>
        <strain evidence="4">DSM 17365 / JCM 13257 / WB4</strain>
    </source>
</reference>
<dbReference type="Pfam" id="PF13715">
    <property type="entry name" value="CarbopepD_reg_2"/>
    <property type="match status" value="1"/>
</dbReference>
<dbReference type="SUPFAM" id="SSF49464">
    <property type="entry name" value="Carboxypeptidase regulatory domain-like"/>
    <property type="match status" value="1"/>
</dbReference>
<keyword evidence="1" id="KW-0732">Signal</keyword>
<dbReference type="KEGG" id="ppn:Palpr_1066"/>
<dbReference type="AlphaFoldDB" id="E4T3C1"/>
<dbReference type="SUPFAM" id="SSF56935">
    <property type="entry name" value="Porins"/>
    <property type="match status" value="1"/>
</dbReference>
<keyword evidence="3" id="KW-0675">Receptor</keyword>
<organism evidence="3 4">
    <name type="scientific">Paludibacter propionicigenes (strain DSM 17365 / JCM 13257 / WB4)</name>
    <dbReference type="NCBI Taxonomy" id="694427"/>
    <lineage>
        <taxon>Bacteria</taxon>
        <taxon>Pseudomonadati</taxon>
        <taxon>Bacteroidota</taxon>
        <taxon>Bacteroidia</taxon>
        <taxon>Bacteroidales</taxon>
        <taxon>Paludibacteraceae</taxon>
        <taxon>Paludibacter</taxon>
    </lineage>
</organism>
<accession>E4T3C1</accession>
<evidence type="ECO:0000259" key="2">
    <source>
        <dbReference type="Pfam" id="PF07715"/>
    </source>
</evidence>
<dbReference type="STRING" id="694427.Palpr_1066"/>
<proteinExistence type="predicted"/>
<dbReference type="Proteomes" id="UP000008718">
    <property type="component" value="Chromosome"/>
</dbReference>
<dbReference type="EMBL" id="CP002345">
    <property type="protein sequence ID" value="ADQ79215.1"/>
    <property type="molecule type" value="Genomic_DNA"/>
</dbReference>
<dbReference type="RefSeq" id="WP_013444584.1">
    <property type="nucleotide sequence ID" value="NC_014734.1"/>
</dbReference>
<dbReference type="InterPro" id="IPR012910">
    <property type="entry name" value="Plug_dom"/>
</dbReference>
<feature type="chain" id="PRO_5003186824" evidence="1">
    <location>
        <begin position="21"/>
        <end position="825"/>
    </location>
</feature>
<dbReference type="Gene3D" id="2.170.130.10">
    <property type="entry name" value="TonB-dependent receptor, plug domain"/>
    <property type="match status" value="1"/>
</dbReference>
<dbReference type="Gene3D" id="2.60.40.1120">
    <property type="entry name" value="Carboxypeptidase-like, regulatory domain"/>
    <property type="match status" value="1"/>
</dbReference>